<organism evidence="2">
    <name type="scientific">viral metagenome</name>
    <dbReference type="NCBI Taxonomy" id="1070528"/>
    <lineage>
        <taxon>unclassified sequences</taxon>
        <taxon>metagenomes</taxon>
        <taxon>organismal metagenomes</taxon>
    </lineage>
</organism>
<name>A0A6C0LUH9_9ZZZZ</name>
<evidence type="ECO:0000313" key="2">
    <source>
        <dbReference type="EMBL" id="QHU33665.1"/>
    </source>
</evidence>
<feature type="transmembrane region" description="Helical" evidence="1">
    <location>
        <begin position="17"/>
        <end position="34"/>
    </location>
</feature>
<keyword evidence="1" id="KW-0472">Membrane</keyword>
<dbReference type="EMBL" id="MN740560">
    <property type="protein sequence ID" value="QHU33665.1"/>
    <property type="molecule type" value="Genomic_DNA"/>
</dbReference>
<keyword evidence="1" id="KW-0812">Transmembrane</keyword>
<sequence>MYSFVQKIKELSFRKKILIALIIAIVVIGALLQFEVIPSPMGASMPSGDVVTTTESEPVKTWSNVDQSTFMCTEGNLTDGYNENDHGDIDTWKKDDRPYYGWRWCNVTVDQCKSACIAAGDCSGIHYTPNRCCFPLRSSCVDKTANTVGGVTDESVPEAGRYVLS</sequence>
<keyword evidence="1" id="KW-1133">Transmembrane helix</keyword>
<dbReference type="AlphaFoldDB" id="A0A6C0LUH9"/>
<evidence type="ECO:0008006" key="3">
    <source>
        <dbReference type="Google" id="ProtNLM"/>
    </source>
</evidence>
<evidence type="ECO:0000256" key="1">
    <source>
        <dbReference type="SAM" id="Phobius"/>
    </source>
</evidence>
<proteinExistence type="predicted"/>
<accession>A0A6C0LUH9</accession>
<protein>
    <recommendedName>
        <fullName evidence="3">Apple domain-containing protein</fullName>
    </recommendedName>
</protein>
<reference evidence="2" key="1">
    <citation type="journal article" date="2020" name="Nature">
        <title>Giant virus diversity and host interactions through global metagenomics.</title>
        <authorList>
            <person name="Schulz F."/>
            <person name="Roux S."/>
            <person name="Paez-Espino D."/>
            <person name="Jungbluth S."/>
            <person name="Walsh D.A."/>
            <person name="Denef V.J."/>
            <person name="McMahon K.D."/>
            <person name="Konstantinidis K.T."/>
            <person name="Eloe-Fadrosh E.A."/>
            <person name="Kyrpides N.C."/>
            <person name="Woyke T."/>
        </authorList>
    </citation>
    <scope>NUCLEOTIDE SEQUENCE</scope>
    <source>
        <strain evidence="2">GVMAG-S-1016704-121</strain>
    </source>
</reference>